<dbReference type="Proteomes" id="UP000028709">
    <property type="component" value="Unassembled WGS sequence"/>
</dbReference>
<comment type="caution">
    <text evidence="1">The sequence shown here is derived from an EMBL/GenBank/DDBJ whole genome shotgun (WGS) entry which is preliminary data.</text>
</comment>
<gene>
    <name evidence="1" type="ORF">IQ37_13965</name>
</gene>
<dbReference type="EMBL" id="JPRJ01000028">
    <property type="protein sequence ID" value="KFF23883.1"/>
    <property type="molecule type" value="Genomic_DNA"/>
</dbReference>
<dbReference type="Pfam" id="PF14903">
    <property type="entry name" value="WG_beta_rep"/>
    <property type="match status" value="1"/>
</dbReference>
<evidence type="ECO:0000313" key="1">
    <source>
        <dbReference type="EMBL" id="KFF23883.1"/>
    </source>
</evidence>
<dbReference type="eggNOG" id="ENOG5032KJQ">
    <property type="taxonomic scope" value="Bacteria"/>
</dbReference>
<dbReference type="AlphaFoldDB" id="A0A086B4L9"/>
<dbReference type="RefSeq" id="WP_034686050.1">
    <property type="nucleotide sequence ID" value="NZ_CP023049.2"/>
</dbReference>
<dbReference type="InterPro" id="IPR032774">
    <property type="entry name" value="WG_beta_rep"/>
</dbReference>
<name>A0A086B4L9_9FLAO</name>
<accession>A0A086B4L9</accession>
<evidence type="ECO:0008006" key="3">
    <source>
        <dbReference type="Google" id="ProtNLM"/>
    </source>
</evidence>
<dbReference type="STRING" id="558152.IQ37_13965"/>
<evidence type="ECO:0000313" key="2">
    <source>
        <dbReference type="Proteomes" id="UP000028709"/>
    </source>
</evidence>
<keyword evidence="2" id="KW-1185">Reference proteome</keyword>
<organism evidence="1 2">
    <name type="scientific">Chryseobacterium piperi</name>
    <dbReference type="NCBI Taxonomy" id="558152"/>
    <lineage>
        <taxon>Bacteria</taxon>
        <taxon>Pseudomonadati</taxon>
        <taxon>Bacteroidota</taxon>
        <taxon>Flavobacteriia</taxon>
        <taxon>Flavobacteriales</taxon>
        <taxon>Weeksellaceae</taxon>
        <taxon>Chryseobacterium group</taxon>
        <taxon>Chryseobacterium</taxon>
    </lineage>
</organism>
<dbReference type="OrthoDB" id="697275at2"/>
<dbReference type="KEGG" id="cpip:CJF12_01850"/>
<sequence>MDKILLFLSLMPVLFLSQAKEGLKYFKSKDSLVGIKNQDGKIIIPAQFRVYSFLKDGEPVKEETIYFDGSKPNEVSEKNAWGYVYDRKGNFLYRPFFYDNGADYFAEGVRRFVKDGKIGFVDRNGKTIIEAKHDFVSPFNYGYAAFCDGCDWEKTDDEHKAIVGGTWGIINFKGEIVQPLQKQSEKEVEINGKYYPSPFQYSEKEKTILQFFQKYKKQLSDVYYVNHYNRLSENEKKVFFEIVERPKENFPYFQIDTYDNKKMNSGSSRFHFIVSEDGNHVYASDYDVEKMPFEKWLKKQTKEAEKFQKEHPDNPNKLSK</sequence>
<proteinExistence type="predicted"/>
<protein>
    <recommendedName>
        <fullName evidence="3">WG containing repeat-containing protein</fullName>
    </recommendedName>
</protein>
<reference evidence="1 2" key="1">
    <citation type="submission" date="2014-07" db="EMBL/GenBank/DDBJ databases">
        <title>Genome of Chryseobacterium piperi CTM.</title>
        <authorList>
            <person name="Pipes S.E."/>
            <person name="Stropko S.J."/>
            <person name="Newman J.D."/>
        </authorList>
    </citation>
    <scope>NUCLEOTIDE SEQUENCE [LARGE SCALE GENOMIC DNA]</scope>
    <source>
        <strain evidence="1 2">CTM</strain>
    </source>
</reference>